<dbReference type="EMBL" id="JAOCLH010000041">
    <property type="protein sequence ID" value="MDH2173806.1"/>
    <property type="molecule type" value="Genomic_DNA"/>
</dbReference>
<dbReference type="PANTHER" id="PTHR36846">
    <property type="entry name" value="PROTEIN VIAA"/>
    <property type="match status" value="1"/>
</dbReference>
<evidence type="ECO:0000259" key="1">
    <source>
        <dbReference type="Pfam" id="PF13519"/>
    </source>
</evidence>
<dbReference type="InterPro" id="IPR036465">
    <property type="entry name" value="vWFA_dom_sf"/>
</dbReference>
<dbReference type="GO" id="GO:0005829">
    <property type="term" value="C:cytosol"/>
    <property type="evidence" value="ECO:0007669"/>
    <property type="project" value="TreeGrafter"/>
</dbReference>
<sequence>MMTETIAADYLEDQYSFLDDCPQELLEHVICSTVGTLEQRSRTMQQWYKYLMAGELPPKPEWLPSYISENVEKQLKQADVARFMKDQHELTVQLLQDVMQTWHLVQYEYQQQLAEWQAQQREKFKNLKRINQPIYDTDFTDHFNFLGELVINEAWNDKVQAWKKLDDVFGDLSNMLGRDVNLTKGILKHQNWRHIERLQELLKRISEFKKIVDSLGRLQESIANDEVLESFFESISRVVEEIQEKVVHYIPEEMSGIERSSNIARMLPQEALFLGHPQLKMLWHARRYEQALLSYRVQGTEISKTWAEINEQVEVQKPRPRFDRGPILVVLDTSGSMSSEPELVAKALTLQAAKTAHAEKRPCYLFAFSGRGDKIEYELKLNQSGIQSLLEFLGCSFSGGTDIETVEHAIQRLDQEQWKKADVMIVSDGQWSASSHIRTIVEKSKKDGTRYHGIQVGYAGGGLEQLCNSIHHFASWSKLR</sequence>
<protein>
    <submittedName>
        <fullName evidence="2">VWA domain-containing protein</fullName>
    </submittedName>
</protein>
<gene>
    <name evidence="2" type="ORF">N5J46_15525</name>
</gene>
<dbReference type="AlphaFoldDB" id="A0AA42XKU0"/>
<dbReference type="PANTHER" id="PTHR36846:SF1">
    <property type="entry name" value="PROTEIN VIAA"/>
    <property type="match status" value="1"/>
</dbReference>
<comment type="caution">
    <text evidence="2">The sequence shown here is derived from an EMBL/GenBank/DDBJ whole genome shotgun (WGS) entry which is preliminary data.</text>
</comment>
<reference evidence="2" key="1">
    <citation type="submission" date="2022-09" db="EMBL/GenBank/DDBJ databases">
        <title>Intensive care unit water sources are persistently colonized with multi-drug resistant bacteria and are the site of extensive horizontal gene transfer of antibiotic resistance genes.</title>
        <authorList>
            <person name="Diorio-Toth L."/>
        </authorList>
    </citation>
    <scope>NUCLEOTIDE SEQUENCE</scope>
    <source>
        <strain evidence="2">GD03649</strain>
    </source>
</reference>
<name>A0AA42XKU0_ACIJO</name>
<dbReference type="Proteomes" id="UP001162261">
    <property type="component" value="Unassembled WGS sequence"/>
</dbReference>
<feature type="domain" description="VWFA" evidence="1">
    <location>
        <begin position="327"/>
        <end position="430"/>
    </location>
</feature>
<proteinExistence type="predicted"/>
<dbReference type="Pfam" id="PF13519">
    <property type="entry name" value="VWA_2"/>
    <property type="match status" value="1"/>
</dbReference>
<evidence type="ECO:0000313" key="2">
    <source>
        <dbReference type="EMBL" id="MDH2173806.1"/>
    </source>
</evidence>
<accession>A0AA42XKU0</accession>
<dbReference type="InterPro" id="IPR002035">
    <property type="entry name" value="VWF_A"/>
</dbReference>
<dbReference type="RefSeq" id="WP_279693879.1">
    <property type="nucleotide sequence ID" value="NZ_JAOCCI010000032.1"/>
</dbReference>
<dbReference type="SUPFAM" id="SSF53300">
    <property type="entry name" value="vWA-like"/>
    <property type="match status" value="1"/>
</dbReference>
<dbReference type="Gene3D" id="3.40.50.410">
    <property type="entry name" value="von Willebrand factor, type A domain"/>
    <property type="match status" value="1"/>
</dbReference>
<organism evidence="2 3">
    <name type="scientific">Acinetobacter johnsonii</name>
    <dbReference type="NCBI Taxonomy" id="40214"/>
    <lineage>
        <taxon>Bacteria</taxon>
        <taxon>Pseudomonadati</taxon>
        <taxon>Pseudomonadota</taxon>
        <taxon>Gammaproteobacteria</taxon>
        <taxon>Moraxellales</taxon>
        <taxon>Moraxellaceae</taxon>
        <taxon>Acinetobacter</taxon>
    </lineage>
</organism>
<evidence type="ECO:0000313" key="3">
    <source>
        <dbReference type="Proteomes" id="UP001162261"/>
    </source>
</evidence>